<keyword evidence="3" id="KW-1185">Reference proteome</keyword>
<reference evidence="2 3" key="1">
    <citation type="journal article" date="2011" name="J. Bacteriol.">
        <title>Genome sequence of Brevibacillus laterosporus LMG 15441, a pathogen of invertebrates.</title>
        <authorList>
            <person name="Djukic M."/>
            <person name="Poehlein A."/>
            <person name="Thurmer A."/>
            <person name="Daniel R."/>
        </authorList>
    </citation>
    <scope>NUCLEOTIDE SEQUENCE [LARGE SCALE GENOMIC DNA]</scope>
    <source>
        <strain evidence="2 3">LMG 15441</strain>
    </source>
</reference>
<sequence>MNWATMDVNLQSKKGCAMKLAEVLVYADIAQLHQIARHYGYQCDPHSKNELVTTLMTGLRHQKTIRAELEQLSSADLHFLLLLFLDKRERYTLEDLLAKAAIAQVEECEEKKEEARKKVAFALKRGWMFPAKGRLQGQFEIPVDIRELYVQTWIQHLPGIKVQNEVPSAYRDEGTALLDDMLILLRFLQNEPVPLTQDGGMYRRFQVQLFHFLSVKEEPLAPQKWRFGYGLHFDLYPDRFSLLYDFCYHKGWIAEDGKHVFITPIGLEVLQQGISLHTHSDCIRFWFRLYKRAIPNLPLLVQLIAMLTSNQWYSSQQLSDLLLPWMKSFYYDKREEILSNRILKMMVHVGLLKVGQSRAGEWVYERTDVCEVWLRDYNGFVDTTILMK</sequence>
<dbReference type="EMBL" id="CP007806">
    <property type="protein sequence ID" value="AIG26257.1"/>
    <property type="molecule type" value="Genomic_DNA"/>
</dbReference>
<dbReference type="AlphaFoldDB" id="A0A075R106"/>
<evidence type="ECO:0000313" key="3">
    <source>
        <dbReference type="Proteomes" id="UP000005850"/>
    </source>
</evidence>
<name>A0A075R106_BRELA</name>
<feature type="coiled-coil region" evidence="1">
    <location>
        <begin position="98"/>
        <end position="125"/>
    </location>
</feature>
<dbReference type="STRING" id="1042163.BRLA_c019360"/>
<evidence type="ECO:0000256" key="1">
    <source>
        <dbReference type="SAM" id="Coils"/>
    </source>
</evidence>
<protein>
    <submittedName>
        <fullName evidence="2">Uncharacterized protein</fullName>
    </submittedName>
</protein>
<evidence type="ECO:0000313" key="2">
    <source>
        <dbReference type="EMBL" id="AIG26257.1"/>
    </source>
</evidence>
<gene>
    <name evidence="2" type="ORF">BRLA_c019360</name>
</gene>
<accession>A0A075R106</accession>
<dbReference type="eggNOG" id="ENOG503124W">
    <property type="taxonomic scope" value="Bacteria"/>
</dbReference>
<dbReference type="Proteomes" id="UP000005850">
    <property type="component" value="Chromosome"/>
</dbReference>
<proteinExistence type="predicted"/>
<keyword evidence="1" id="KW-0175">Coiled coil</keyword>
<dbReference type="KEGG" id="blr:BRLA_c019360"/>
<dbReference type="HOGENOM" id="CLU_045083_0_0_9"/>
<organism evidence="2 3">
    <name type="scientific">Brevibacillus laterosporus LMG 15441</name>
    <dbReference type="NCBI Taxonomy" id="1042163"/>
    <lineage>
        <taxon>Bacteria</taxon>
        <taxon>Bacillati</taxon>
        <taxon>Bacillota</taxon>
        <taxon>Bacilli</taxon>
        <taxon>Bacillales</taxon>
        <taxon>Paenibacillaceae</taxon>
        <taxon>Brevibacillus</taxon>
    </lineage>
</organism>